<dbReference type="InterPro" id="IPR029044">
    <property type="entry name" value="Nucleotide-diphossugar_trans"/>
</dbReference>
<dbReference type="AlphaFoldDB" id="A0A914NY04"/>
<keyword evidence="1" id="KW-1185">Reference proteome</keyword>
<dbReference type="Proteomes" id="UP000887578">
    <property type="component" value="Unplaced"/>
</dbReference>
<reference evidence="2" key="1">
    <citation type="submission" date="2022-11" db="UniProtKB">
        <authorList>
            <consortium name="WormBaseParasite"/>
        </authorList>
    </citation>
    <scope>IDENTIFICATION</scope>
</reference>
<dbReference type="Pfam" id="PF03314">
    <property type="entry name" value="DUF273"/>
    <property type="match status" value="1"/>
</dbReference>
<dbReference type="InterPro" id="IPR004988">
    <property type="entry name" value="DUF273"/>
</dbReference>
<dbReference type="Gene3D" id="3.90.550.10">
    <property type="entry name" value="Spore Coat Polysaccharide Biosynthesis Protein SpsA, Chain A"/>
    <property type="match status" value="1"/>
</dbReference>
<dbReference type="WBParaSite" id="PDA_v2.g10268.t1">
    <property type="protein sequence ID" value="PDA_v2.g10268.t1"/>
    <property type="gene ID" value="PDA_v2.g10268"/>
</dbReference>
<evidence type="ECO:0000313" key="1">
    <source>
        <dbReference type="Proteomes" id="UP000887578"/>
    </source>
</evidence>
<protein>
    <submittedName>
        <fullName evidence="2">Uncharacterized protein</fullName>
    </submittedName>
</protein>
<name>A0A914NY04_9BILA</name>
<proteinExistence type="predicted"/>
<dbReference type="PANTHER" id="PTHR31562">
    <property type="entry name" value="PROTEIN CBG18972"/>
    <property type="match status" value="1"/>
</dbReference>
<evidence type="ECO:0000313" key="2">
    <source>
        <dbReference type="WBParaSite" id="PDA_v2.g10268.t1"/>
    </source>
</evidence>
<accession>A0A914NY04</accession>
<dbReference type="PANTHER" id="PTHR31562:SF4">
    <property type="entry name" value="DUF268 DOMAIN-CONTAINING PROTEIN-RELATED"/>
    <property type="match status" value="1"/>
</dbReference>
<organism evidence="1 2">
    <name type="scientific">Panagrolaimus davidi</name>
    <dbReference type="NCBI Taxonomy" id="227884"/>
    <lineage>
        <taxon>Eukaryota</taxon>
        <taxon>Metazoa</taxon>
        <taxon>Ecdysozoa</taxon>
        <taxon>Nematoda</taxon>
        <taxon>Chromadorea</taxon>
        <taxon>Rhabditida</taxon>
        <taxon>Tylenchina</taxon>
        <taxon>Panagrolaimomorpha</taxon>
        <taxon>Panagrolaimoidea</taxon>
        <taxon>Panagrolaimidae</taxon>
        <taxon>Panagrolaimus</taxon>
    </lineage>
</organism>
<sequence length="80" mass="9297">MGIINPYHLLEDYINPGFDLLFYERIYDSEIVAGSYLLKNIPYAREFIHSWADFETKLPKSFHGTDNAAIHVYINLGETD</sequence>